<reference evidence="1 2" key="1">
    <citation type="journal article" date="2018" name="Evol. Lett.">
        <title>Horizontal gene cluster transfer increased hallucinogenic mushroom diversity.</title>
        <authorList>
            <person name="Reynolds H.T."/>
            <person name="Vijayakumar V."/>
            <person name="Gluck-Thaler E."/>
            <person name="Korotkin H.B."/>
            <person name="Matheny P.B."/>
            <person name="Slot J.C."/>
        </authorList>
    </citation>
    <scope>NUCLEOTIDE SEQUENCE [LARGE SCALE GENOMIC DNA]</scope>
    <source>
        <strain evidence="1 2">2629</strain>
    </source>
</reference>
<evidence type="ECO:0000313" key="2">
    <source>
        <dbReference type="Proteomes" id="UP000284842"/>
    </source>
</evidence>
<proteinExistence type="predicted"/>
<sequence>MWDTIASDKAMQRAHTAYFELMTRVWQASITTAEVFLI</sequence>
<keyword evidence="2" id="KW-1185">Reference proteome</keyword>
<accession>A0A409YX09</accession>
<evidence type="ECO:0000313" key="1">
    <source>
        <dbReference type="EMBL" id="PPR07564.1"/>
    </source>
</evidence>
<name>A0A409YX09_9AGAR</name>
<comment type="caution">
    <text evidence="1">The sequence shown here is derived from an EMBL/GenBank/DDBJ whole genome shotgun (WGS) entry which is preliminary data.</text>
</comment>
<dbReference type="EMBL" id="NHTK01000424">
    <property type="protein sequence ID" value="PPR07564.1"/>
    <property type="molecule type" value="Genomic_DNA"/>
</dbReference>
<protein>
    <submittedName>
        <fullName evidence="1">Uncharacterized protein</fullName>
    </submittedName>
</protein>
<dbReference type="AlphaFoldDB" id="A0A409YX09"/>
<dbReference type="InParanoid" id="A0A409YX09"/>
<gene>
    <name evidence="1" type="ORF">CVT24_008760</name>
</gene>
<organism evidence="1 2">
    <name type="scientific">Panaeolus cyanescens</name>
    <dbReference type="NCBI Taxonomy" id="181874"/>
    <lineage>
        <taxon>Eukaryota</taxon>
        <taxon>Fungi</taxon>
        <taxon>Dikarya</taxon>
        <taxon>Basidiomycota</taxon>
        <taxon>Agaricomycotina</taxon>
        <taxon>Agaricomycetes</taxon>
        <taxon>Agaricomycetidae</taxon>
        <taxon>Agaricales</taxon>
        <taxon>Agaricineae</taxon>
        <taxon>Galeropsidaceae</taxon>
        <taxon>Panaeolus</taxon>
    </lineage>
</organism>
<dbReference type="Proteomes" id="UP000284842">
    <property type="component" value="Unassembled WGS sequence"/>
</dbReference>